<keyword evidence="1" id="KW-1133">Transmembrane helix</keyword>
<name>A0A178D405_9EURO</name>
<evidence type="ECO:0000256" key="1">
    <source>
        <dbReference type="SAM" id="Phobius"/>
    </source>
</evidence>
<organism evidence="2 3">
    <name type="scientific">Fonsecaea nubica</name>
    <dbReference type="NCBI Taxonomy" id="856822"/>
    <lineage>
        <taxon>Eukaryota</taxon>
        <taxon>Fungi</taxon>
        <taxon>Dikarya</taxon>
        <taxon>Ascomycota</taxon>
        <taxon>Pezizomycotina</taxon>
        <taxon>Eurotiomycetes</taxon>
        <taxon>Chaetothyriomycetidae</taxon>
        <taxon>Chaetothyriales</taxon>
        <taxon>Herpotrichiellaceae</taxon>
        <taxon>Fonsecaea</taxon>
    </lineage>
</organism>
<dbReference type="AlphaFoldDB" id="A0A178D405"/>
<evidence type="ECO:0000313" key="2">
    <source>
        <dbReference type="EMBL" id="OAL35911.1"/>
    </source>
</evidence>
<dbReference type="EMBL" id="LVCJ01000026">
    <property type="protein sequence ID" value="OAL35911.1"/>
    <property type="molecule type" value="Genomic_DNA"/>
</dbReference>
<evidence type="ECO:0000313" key="3">
    <source>
        <dbReference type="Proteomes" id="UP000185904"/>
    </source>
</evidence>
<dbReference type="Proteomes" id="UP000185904">
    <property type="component" value="Unassembled WGS sequence"/>
</dbReference>
<proteinExistence type="predicted"/>
<keyword evidence="1" id="KW-0812">Transmembrane</keyword>
<keyword evidence="3" id="KW-1185">Reference proteome</keyword>
<feature type="transmembrane region" description="Helical" evidence="1">
    <location>
        <begin position="246"/>
        <end position="270"/>
    </location>
</feature>
<feature type="transmembrane region" description="Helical" evidence="1">
    <location>
        <begin position="212"/>
        <end position="240"/>
    </location>
</feature>
<protein>
    <submittedName>
        <fullName evidence="2">Uncharacterized protein</fullName>
    </submittedName>
</protein>
<dbReference type="OrthoDB" id="10355766at2759"/>
<gene>
    <name evidence="2" type="ORF">AYO20_04817</name>
</gene>
<reference evidence="2 3" key="1">
    <citation type="submission" date="2016-03" db="EMBL/GenBank/DDBJ databases">
        <title>The draft genome sequence of Fonsecaea nubica causative agent of cutaneous subcutaneous infection in human host.</title>
        <authorList>
            <person name="Costa F."/>
            <person name="Sybren D.H."/>
            <person name="Raittz R.T."/>
            <person name="Weiss V.A."/>
            <person name="Leao A.C."/>
            <person name="Gomes R."/>
            <person name="De Souza E.M."/>
            <person name="Pedrosa F.O."/>
            <person name="Steffens M.B."/>
            <person name="Bombassaro A."/>
            <person name="Tadra-Sfeir M.Z."/>
            <person name="Moreno L.F."/>
            <person name="Najafzadeh M.J."/>
            <person name="Felipe M.S."/>
            <person name="Teixeira M."/>
            <person name="Sun J."/>
            <person name="Xi L."/>
            <person name="Castro M.A."/>
            <person name="Vicente V.A."/>
        </authorList>
    </citation>
    <scope>NUCLEOTIDE SEQUENCE [LARGE SCALE GENOMIC DNA]</scope>
    <source>
        <strain evidence="2 3">CBS 269.64</strain>
    </source>
</reference>
<comment type="caution">
    <text evidence="2">The sequence shown here is derived from an EMBL/GenBank/DDBJ whole genome shotgun (WGS) entry which is preliminary data.</text>
</comment>
<accession>A0A178D405</accession>
<dbReference type="GeneID" id="34588235"/>
<dbReference type="RefSeq" id="XP_022500923.1">
    <property type="nucleotide sequence ID" value="XM_022643112.1"/>
</dbReference>
<keyword evidence="1" id="KW-0472">Membrane</keyword>
<sequence>MPYKIPQTYLVPRKRKCEEVSLYEVPGGAKIVAHFTVDAFNWHYQDQRVPLVPDIPYPIPKETGYVGFFQRWLHAEPVNPTKQVAWFWNALLYTGDAIRENRSKGDLAALRPQIEEFLQHADRVYQDIMTESVCSPVRNHMKKNPLARAYPVYRQVILNLIPSPPPQPLPPPSLSSAPLLLRDTQHDNCPASPVTPATPTTRRPQGLWKLRLYLSVTVTIFAVALKVLFVVANLCMFYVYLVSVALYALGFYTICSPIGLCVVILPLLWVTERAR</sequence>